<protein>
    <submittedName>
        <fullName evidence="1">BlpU</fullName>
    </submittedName>
</protein>
<dbReference type="RefSeq" id="WP_006531880.1">
    <property type="nucleotide sequence ID" value="NZ_CABKNK020000004.1"/>
</dbReference>
<accession>A0A380KSD3</accession>
<name>A0A380KSD3_9STRE</name>
<organism evidence="1 2">
    <name type="scientific">Streptococcus infantarius</name>
    <dbReference type="NCBI Taxonomy" id="102684"/>
    <lineage>
        <taxon>Bacteria</taxon>
        <taxon>Bacillati</taxon>
        <taxon>Bacillota</taxon>
        <taxon>Bacilli</taxon>
        <taxon>Lactobacillales</taxon>
        <taxon>Streptococcaceae</taxon>
        <taxon>Streptococcus</taxon>
    </lineage>
</organism>
<dbReference type="Pfam" id="PF10439">
    <property type="entry name" value="Bacteriocin_IIc"/>
    <property type="match status" value="1"/>
</dbReference>
<dbReference type="GO" id="GO:0042742">
    <property type="term" value="P:defense response to bacterium"/>
    <property type="evidence" value="ECO:0007669"/>
    <property type="project" value="InterPro"/>
</dbReference>
<dbReference type="GeneID" id="69903069"/>
<proteinExistence type="predicted"/>
<evidence type="ECO:0000313" key="1">
    <source>
        <dbReference type="EMBL" id="SUN69103.1"/>
    </source>
</evidence>
<sequence length="77" mass="7777">MNTKIFEQFDVMTDAELSAVEGGGCNWKGAAATVAVGAVGGAIKGAVTTYSWQGAALKAVGYGIKAGVAYGATCRWT</sequence>
<dbReference type="InterPro" id="IPR019493">
    <property type="entry name" value="Bacteriocin_IIb_lactacin-rel"/>
</dbReference>
<dbReference type="Proteomes" id="UP000255352">
    <property type="component" value="Unassembled WGS sequence"/>
</dbReference>
<reference evidence="1 2" key="1">
    <citation type="submission" date="2018-06" db="EMBL/GenBank/DDBJ databases">
        <authorList>
            <consortium name="Pathogen Informatics"/>
            <person name="Doyle S."/>
        </authorList>
    </citation>
    <scope>NUCLEOTIDE SEQUENCE [LARGE SCALE GENOMIC DNA]</scope>
    <source>
        <strain evidence="1 2">NCTC13760</strain>
    </source>
</reference>
<dbReference type="NCBIfam" id="TIGR03949">
    <property type="entry name" value="bact_IIb_cerein"/>
    <property type="match status" value="1"/>
</dbReference>
<dbReference type="EMBL" id="UHFP01000001">
    <property type="protein sequence ID" value="SUN69103.1"/>
    <property type="molecule type" value="Genomic_DNA"/>
</dbReference>
<dbReference type="InterPro" id="IPR023991">
    <property type="entry name" value="Bacteriocin_IIb_lactobn/cerein"/>
</dbReference>
<evidence type="ECO:0000313" key="2">
    <source>
        <dbReference type="Proteomes" id="UP000255352"/>
    </source>
</evidence>
<gene>
    <name evidence="1" type="primary">blpU</name>
    <name evidence="1" type="ORF">NCTC13760_01808</name>
</gene>
<dbReference type="AlphaFoldDB" id="A0A380KSD3"/>